<name>A0A9P5Q9I5_9AGAR</name>
<dbReference type="Proteomes" id="UP000772434">
    <property type="component" value="Unassembled WGS sequence"/>
</dbReference>
<feature type="binding site" evidence="3">
    <location>
        <position position="54"/>
    </location>
    <ligand>
        <name>ATP</name>
        <dbReference type="ChEBI" id="CHEBI:30616"/>
    </ligand>
</feature>
<dbReference type="GO" id="GO:0004674">
    <property type="term" value="F:protein serine/threonine kinase activity"/>
    <property type="evidence" value="ECO:0007669"/>
    <property type="project" value="UniProtKB-KW"/>
</dbReference>
<dbReference type="AlphaFoldDB" id="A0A9P5Q9I5"/>
<evidence type="ECO:0000256" key="5">
    <source>
        <dbReference type="SAM" id="MobiDB-lite"/>
    </source>
</evidence>
<feature type="domain" description="Protein kinase" evidence="6">
    <location>
        <begin position="21"/>
        <end position="285"/>
    </location>
</feature>
<dbReference type="InterPro" id="IPR008271">
    <property type="entry name" value="Ser/Thr_kinase_AS"/>
</dbReference>
<keyword evidence="1 3" id="KW-0547">Nucleotide-binding</keyword>
<dbReference type="InterPro" id="IPR017441">
    <property type="entry name" value="Protein_kinase_ATP_BS"/>
</dbReference>
<evidence type="ECO:0000313" key="7">
    <source>
        <dbReference type="EMBL" id="KAF9077158.1"/>
    </source>
</evidence>
<dbReference type="GO" id="GO:0010506">
    <property type="term" value="P:regulation of autophagy"/>
    <property type="evidence" value="ECO:0007669"/>
    <property type="project" value="InterPro"/>
</dbReference>
<dbReference type="OrthoDB" id="541276at2759"/>
<proteinExistence type="inferred from homology"/>
<evidence type="ECO:0000256" key="3">
    <source>
        <dbReference type="PROSITE-ProRule" id="PRU10141"/>
    </source>
</evidence>
<keyword evidence="4" id="KW-0723">Serine/threonine-protein kinase</keyword>
<dbReference type="SMART" id="SM00220">
    <property type="entry name" value="S_TKc"/>
    <property type="match status" value="1"/>
</dbReference>
<organism evidence="7 8">
    <name type="scientific">Rhodocollybia butyracea</name>
    <dbReference type="NCBI Taxonomy" id="206335"/>
    <lineage>
        <taxon>Eukaryota</taxon>
        <taxon>Fungi</taxon>
        <taxon>Dikarya</taxon>
        <taxon>Basidiomycota</taxon>
        <taxon>Agaricomycotina</taxon>
        <taxon>Agaricomycetes</taxon>
        <taxon>Agaricomycetidae</taxon>
        <taxon>Agaricales</taxon>
        <taxon>Marasmiineae</taxon>
        <taxon>Omphalotaceae</taxon>
        <taxon>Rhodocollybia</taxon>
    </lineage>
</organism>
<dbReference type="InterPro" id="IPR000719">
    <property type="entry name" value="Prot_kinase_dom"/>
</dbReference>
<dbReference type="PANTHER" id="PTHR24348">
    <property type="entry name" value="SERINE/THREONINE-PROTEIN KINASE UNC-51-RELATED"/>
    <property type="match status" value="1"/>
</dbReference>
<dbReference type="EMBL" id="JADNRY010000004">
    <property type="protein sequence ID" value="KAF9077158.1"/>
    <property type="molecule type" value="Genomic_DNA"/>
</dbReference>
<evidence type="ECO:0000256" key="1">
    <source>
        <dbReference type="ARBA" id="ARBA00022741"/>
    </source>
</evidence>
<dbReference type="Pfam" id="PF00069">
    <property type="entry name" value="Pkinase"/>
    <property type="match status" value="1"/>
</dbReference>
<dbReference type="GO" id="GO:0005737">
    <property type="term" value="C:cytoplasm"/>
    <property type="evidence" value="ECO:0007669"/>
    <property type="project" value="TreeGrafter"/>
</dbReference>
<gene>
    <name evidence="7" type="ORF">BDP27DRAFT_1388953</name>
</gene>
<accession>A0A9P5Q9I5</accession>
<evidence type="ECO:0000259" key="6">
    <source>
        <dbReference type="PROSITE" id="PS50011"/>
    </source>
</evidence>
<dbReference type="GO" id="GO:0005524">
    <property type="term" value="F:ATP binding"/>
    <property type="evidence" value="ECO:0007669"/>
    <property type="project" value="UniProtKB-UniRule"/>
</dbReference>
<evidence type="ECO:0000256" key="4">
    <source>
        <dbReference type="RuleBase" id="RU000304"/>
    </source>
</evidence>
<dbReference type="PROSITE" id="PS50011">
    <property type="entry name" value="PROTEIN_KINASE_DOM"/>
    <property type="match status" value="1"/>
</dbReference>
<dbReference type="Gene3D" id="1.10.510.10">
    <property type="entry name" value="Transferase(Phosphotransferase) domain 1"/>
    <property type="match status" value="1"/>
</dbReference>
<comment type="caution">
    <text evidence="7">The sequence shown here is derived from an EMBL/GenBank/DDBJ whole genome shotgun (WGS) entry which is preliminary data.</text>
</comment>
<dbReference type="InterPro" id="IPR045269">
    <property type="entry name" value="Atg1-like"/>
</dbReference>
<protein>
    <submittedName>
        <fullName evidence="7">Kinase-like domain-containing protein</fullName>
    </submittedName>
</protein>
<feature type="region of interest" description="Disordered" evidence="5">
    <location>
        <begin position="332"/>
        <end position="363"/>
    </location>
</feature>
<keyword evidence="7" id="KW-0808">Transferase</keyword>
<dbReference type="PROSITE" id="PS00108">
    <property type="entry name" value="PROTEIN_KINASE_ST"/>
    <property type="match status" value="1"/>
</dbReference>
<dbReference type="SUPFAM" id="SSF56112">
    <property type="entry name" value="Protein kinase-like (PK-like)"/>
    <property type="match status" value="1"/>
</dbReference>
<keyword evidence="7" id="KW-0418">Kinase</keyword>
<dbReference type="PROSITE" id="PS00107">
    <property type="entry name" value="PROTEIN_KINASE_ATP"/>
    <property type="match status" value="1"/>
</dbReference>
<keyword evidence="8" id="KW-1185">Reference proteome</keyword>
<keyword evidence="2 3" id="KW-0067">ATP-binding</keyword>
<evidence type="ECO:0000313" key="8">
    <source>
        <dbReference type="Proteomes" id="UP000772434"/>
    </source>
</evidence>
<comment type="similarity">
    <text evidence="4">Belongs to the protein kinase superfamily.</text>
</comment>
<evidence type="ECO:0000256" key="2">
    <source>
        <dbReference type="ARBA" id="ARBA00022840"/>
    </source>
</evidence>
<reference evidence="7" key="1">
    <citation type="submission" date="2020-11" db="EMBL/GenBank/DDBJ databases">
        <authorList>
            <consortium name="DOE Joint Genome Institute"/>
            <person name="Ahrendt S."/>
            <person name="Riley R."/>
            <person name="Andreopoulos W."/>
            <person name="Labutti K."/>
            <person name="Pangilinan J."/>
            <person name="Ruiz-Duenas F.J."/>
            <person name="Barrasa J.M."/>
            <person name="Sanchez-Garcia M."/>
            <person name="Camarero S."/>
            <person name="Miyauchi S."/>
            <person name="Serrano A."/>
            <person name="Linde D."/>
            <person name="Babiker R."/>
            <person name="Drula E."/>
            <person name="Ayuso-Fernandez I."/>
            <person name="Pacheco R."/>
            <person name="Padilla G."/>
            <person name="Ferreira P."/>
            <person name="Barriuso J."/>
            <person name="Kellner H."/>
            <person name="Castanera R."/>
            <person name="Alfaro M."/>
            <person name="Ramirez L."/>
            <person name="Pisabarro A.G."/>
            <person name="Kuo A."/>
            <person name="Tritt A."/>
            <person name="Lipzen A."/>
            <person name="He G."/>
            <person name="Yan M."/>
            <person name="Ng V."/>
            <person name="Cullen D."/>
            <person name="Martin F."/>
            <person name="Rosso M.-N."/>
            <person name="Henrissat B."/>
            <person name="Hibbett D."/>
            <person name="Martinez A.T."/>
            <person name="Grigoriev I.V."/>
        </authorList>
    </citation>
    <scope>NUCLEOTIDE SEQUENCE</scope>
    <source>
        <strain evidence="7">AH 40177</strain>
    </source>
</reference>
<sequence length="396" mass="44243">MPSVKANIPDLSFREILAGRFRLEQVLGEGSYGKVYKAMKRQNSSESARFYAIKVLLKADPKSREHEMQQRELRFHKQVSGHPNIVTLCGAFEENKFIFVVLELCEGSDLFTAIVDHGLFEGNDQLIKSSYVKILDAVHYCHQQGIFHRDLKPENILCSNDGRDIWLADFGLSTDRQACRDFGCGSGAYMSPECIRKETKNMVYSALFNDIWSLGVILVNIITQHNPWNSAQSSDPCYKAFLKDPNSLRDALSISDHASRLLEEVFNLNAASRITIPTLRREILLVDTFYAADDRVLERSPAIAGSDTEAEMYSSNSVAASSSSFAGEKLSIAADADPNQGNSPSGSYLRRRPRFAVDPRKGSHQEVRKFEQLQLIPAVAIGRNFSSALDLPSHTL</sequence>
<dbReference type="InterPro" id="IPR011009">
    <property type="entry name" value="Kinase-like_dom_sf"/>
</dbReference>